<accession>A0A2A6DZK7</accession>
<dbReference type="CDD" id="cd06225">
    <property type="entry name" value="HAMP"/>
    <property type="match status" value="1"/>
</dbReference>
<reference evidence="15 16" key="1">
    <citation type="submission" date="2016-12" db="EMBL/GenBank/DDBJ databases">
        <title>Candidatus Reconcilibacillus cellulovorans genome.</title>
        <authorList>
            <person name="Kolinko S."/>
            <person name="Wu Y.-W."/>
            <person name="Tachea F."/>
            <person name="Denzel E."/>
            <person name="Hiras J."/>
            <person name="Baecker N."/>
            <person name="Chan L.J."/>
            <person name="Eichorst S.A."/>
            <person name="Frey D."/>
            <person name="Adams P.D."/>
            <person name="Pray T."/>
            <person name="Tanjore D."/>
            <person name="Petzold C.J."/>
            <person name="Gladden J.M."/>
            <person name="Simmons B.A."/>
            <person name="Singer S.W."/>
        </authorList>
    </citation>
    <scope>NUCLEOTIDE SEQUENCE [LARGE SCALE GENOMIC DNA]</scope>
    <source>
        <strain evidence="15">JTherm</strain>
    </source>
</reference>
<keyword evidence="10" id="KW-0902">Two-component regulatory system</keyword>
<evidence type="ECO:0000313" key="15">
    <source>
        <dbReference type="EMBL" id="PDO10165.1"/>
    </source>
</evidence>
<dbReference type="InterPro" id="IPR004358">
    <property type="entry name" value="Sig_transdc_His_kin-like_C"/>
</dbReference>
<dbReference type="PROSITE" id="PS50109">
    <property type="entry name" value="HIS_KIN"/>
    <property type="match status" value="1"/>
</dbReference>
<dbReference type="SUPFAM" id="SSF55874">
    <property type="entry name" value="ATPase domain of HSP90 chaperone/DNA topoisomerase II/histidine kinase"/>
    <property type="match status" value="1"/>
</dbReference>
<dbReference type="InterPro" id="IPR003594">
    <property type="entry name" value="HATPase_dom"/>
</dbReference>
<dbReference type="GO" id="GO:0030295">
    <property type="term" value="F:protein kinase activator activity"/>
    <property type="evidence" value="ECO:0007669"/>
    <property type="project" value="TreeGrafter"/>
</dbReference>
<dbReference type="SMART" id="SM00387">
    <property type="entry name" value="HATPase_c"/>
    <property type="match status" value="1"/>
</dbReference>
<feature type="domain" description="Histidine kinase" evidence="13">
    <location>
        <begin position="396"/>
        <end position="621"/>
    </location>
</feature>
<dbReference type="FunFam" id="3.30.565.10:FF:000006">
    <property type="entry name" value="Sensor histidine kinase WalK"/>
    <property type="match status" value="1"/>
</dbReference>
<dbReference type="PANTHER" id="PTHR42878">
    <property type="entry name" value="TWO-COMPONENT HISTIDINE KINASE"/>
    <property type="match status" value="1"/>
</dbReference>
<evidence type="ECO:0000259" key="14">
    <source>
        <dbReference type="PROSITE" id="PS50885"/>
    </source>
</evidence>
<dbReference type="Gene3D" id="3.30.565.10">
    <property type="entry name" value="Histidine kinase-like ATPase, C-terminal domain"/>
    <property type="match status" value="1"/>
</dbReference>
<evidence type="ECO:0000256" key="9">
    <source>
        <dbReference type="ARBA" id="ARBA00022840"/>
    </source>
</evidence>
<proteinExistence type="predicted"/>
<evidence type="ECO:0000256" key="4">
    <source>
        <dbReference type="ARBA" id="ARBA00022475"/>
    </source>
</evidence>
<comment type="catalytic activity">
    <reaction evidence="1">
        <text>ATP + protein L-histidine = ADP + protein N-phospho-L-histidine.</text>
        <dbReference type="EC" id="2.7.13.3"/>
    </reaction>
</comment>
<keyword evidence="12" id="KW-1133">Transmembrane helix</keyword>
<evidence type="ECO:0000256" key="10">
    <source>
        <dbReference type="ARBA" id="ARBA00023012"/>
    </source>
</evidence>
<keyword evidence="4" id="KW-1003">Cell membrane</keyword>
<evidence type="ECO:0000256" key="3">
    <source>
        <dbReference type="ARBA" id="ARBA00012438"/>
    </source>
</evidence>
<dbReference type="FunFam" id="1.10.287.130:FF:000001">
    <property type="entry name" value="Two-component sensor histidine kinase"/>
    <property type="match status" value="1"/>
</dbReference>
<dbReference type="InterPro" id="IPR036097">
    <property type="entry name" value="HisK_dim/P_sf"/>
</dbReference>
<feature type="transmembrane region" description="Helical" evidence="12">
    <location>
        <begin position="174"/>
        <end position="197"/>
    </location>
</feature>
<evidence type="ECO:0000256" key="5">
    <source>
        <dbReference type="ARBA" id="ARBA00022553"/>
    </source>
</evidence>
<dbReference type="InterPro" id="IPR003661">
    <property type="entry name" value="HisK_dim/P_dom"/>
</dbReference>
<dbReference type="PROSITE" id="PS50885">
    <property type="entry name" value="HAMP"/>
    <property type="match status" value="1"/>
</dbReference>
<keyword evidence="8" id="KW-0418">Kinase</keyword>
<dbReference type="InterPro" id="IPR035965">
    <property type="entry name" value="PAS-like_dom_sf"/>
</dbReference>
<evidence type="ECO:0000256" key="11">
    <source>
        <dbReference type="ARBA" id="ARBA00023136"/>
    </source>
</evidence>
<dbReference type="GO" id="GO:0000155">
    <property type="term" value="F:phosphorelay sensor kinase activity"/>
    <property type="evidence" value="ECO:0007669"/>
    <property type="project" value="InterPro"/>
</dbReference>
<feature type="transmembrane region" description="Helical" evidence="12">
    <location>
        <begin position="16"/>
        <end position="35"/>
    </location>
</feature>
<dbReference type="Pfam" id="PF00512">
    <property type="entry name" value="HisKA"/>
    <property type="match status" value="1"/>
</dbReference>
<dbReference type="Pfam" id="PF00672">
    <property type="entry name" value="HAMP"/>
    <property type="match status" value="1"/>
</dbReference>
<evidence type="ECO:0000259" key="13">
    <source>
        <dbReference type="PROSITE" id="PS50109"/>
    </source>
</evidence>
<sequence>MFVFNIRFWKSVVGKLWATIIGLVAVVLLINSLLLGRFIDSNMIVPVDQERHLLRVASRVAEQISAHRDAGDYLTLVADLLHAQDAGLVLLSTNLVPAAGDTSAAPALVPLFGADALRRVLESSRPEGPVRFWKEDGADYYLAWAVPVRGADGSASGLAIVYQKRIEFVYIQQYYTKLFFIAIVIGFLLTTFFAFFLSTRITRPLLQLKAGTDAITRGDYTTRVPVPSSDEIGELARAYNHMAEWLERSIRDLRHEKELLSGILRSMTDAVVTFDAEGRVLLANPPGESLIEQWNALDDEDGGPDGVAGVARSVEAEGGRERGRRLPQPLAQPFRTAVDERREVHAKLHVRNEVFSVVVTPLSGDGENAVRGAVAVLRDVTEEYRLDRLRKDFVANVSHELRTPLSMLQGYSEALLDDIASTPEERREIARIIYDESVRMGRLVRDLLDLARMESGHMDFRFAPTDLRLMLDRVWRKFAVYGKEHGVSVELDMPADEPLTLEEADEDRLEQVLTNLLDNALRHTPSGKRIRISAAREESAAGTYVRVSVADEGQGIAAEDLPFIFERFYKADKARTRSSGGGTGLGLAIARQIVEAHGGRIDVESTVGQGSTFSILLPVRRRP</sequence>
<dbReference type="GO" id="GO:0005886">
    <property type="term" value="C:plasma membrane"/>
    <property type="evidence" value="ECO:0007669"/>
    <property type="project" value="UniProtKB-SubCell"/>
</dbReference>
<dbReference type="SUPFAM" id="SSF55785">
    <property type="entry name" value="PYP-like sensor domain (PAS domain)"/>
    <property type="match status" value="1"/>
</dbReference>
<dbReference type="Pfam" id="PF02518">
    <property type="entry name" value="HATPase_c"/>
    <property type="match status" value="1"/>
</dbReference>
<dbReference type="Gene3D" id="3.30.450.20">
    <property type="entry name" value="PAS domain"/>
    <property type="match status" value="1"/>
</dbReference>
<dbReference type="InterPro" id="IPR036890">
    <property type="entry name" value="HATPase_C_sf"/>
</dbReference>
<keyword evidence="6" id="KW-0808">Transferase</keyword>
<comment type="subcellular location">
    <subcellularLocation>
        <location evidence="2">Cell membrane</location>
        <topology evidence="2">Multi-pass membrane protein</topology>
    </subcellularLocation>
</comment>
<dbReference type="Proteomes" id="UP000243688">
    <property type="component" value="Unassembled WGS sequence"/>
</dbReference>
<evidence type="ECO:0000256" key="1">
    <source>
        <dbReference type="ARBA" id="ARBA00000085"/>
    </source>
</evidence>
<keyword evidence="12" id="KW-0812">Transmembrane</keyword>
<organism evidence="15 16">
    <name type="scientific">Candidatus Reconcilbacillus cellulovorans</name>
    <dbReference type="NCBI Taxonomy" id="1906605"/>
    <lineage>
        <taxon>Bacteria</taxon>
        <taxon>Bacillati</taxon>
        <taxon>Bacillota</taxon>
        <taxon>Bacilli</taxon>
        <taxon>Bacillales</taxon>
        <taxon>Paenibacillaceae</taxon>
        <taxon>Candidatus Reconcilbacillus</taxon>
    </lineage>
</organism>
<gene>
    <name evidence="15" type="ORF">BLM47_08475</name>
</gene>
<dbReference type="SMART" id="SM00388">
    <property type="entry name" value="HisKA"/>
    <property type="match status" value="1"/>
</dbReference>
<feature type="domain" description="HAMP" evidence="14">
    <location>
        <begin position="199"/>
        <end position="251"/>
    </location>
</feature>
<comment type="caution">
    <text evidence="15">The sequence shown here is derived from an EMBL/GenBank/DDBJ whole genome shotgun (WGS) entry which is preliminary data.</text>
</comment>
<keyword evidence="9" id="KW-0067">ATP-binding</keyword>
<dbReference type="CDD" id="cd00082">
    <property type="entry name" value="HisKA"/>
    <property type="match status" value="1"/>
</dbReference>
<evidence type="ECO:0000256" key="7">
    <source>
        <dbReference type="ARBA" id="ARBA00022741"/>
    </source>
</evidence>
<evidence type="ECO:0000313" key="16">
    <source>
        <dbReference type="Proteomes" id="UP000243688"/>
    </source>
</evidence>
<dbReference type="SUPFAM" id="SSF47384">
    <property type="entry name" value="Homodimeric domain of signal transducing histidine kinase"/>
    <property type="match status" value="1"/>
</dbReference>
<keyword evidence="5" id="KW-0597">Phosphoprotein</keyword>
<evidence type="ECO:0000256" key="6">
    <source>
        <dbReference type="ARBA" id="ARBA00022679"/>
    </source>
</evidence>
<dbReference type="SUPFAM" id="SSF158472">
    <property type="entry name" value="HAMP domain-like"/>
    <property type="match status" value="1"/>
</dbReference>
<dbReference type="PRINTS" id="PR00344">
    <property type="entry name" value="BCTRLSENSOR"/>
</dbReference>
<dbReference type="CDD" id="cd00075">
    <property type="entry name" value="HATPase"/>
    <property type="match status" value="1"/>
</dbReference>
<evidence type="ECO:0000256" key="2">
    <source>
        <dbReference type="ARBA" id="ARBA00004651"/>
    </source>
</evidence>
<dbReference type="GO" id="GO:0005524">
    <property type="term" value="F:ATP binding"/>
    <property type="evidence" value="ECO:0007669"/>
    <property type="project" value="UniProtKB-KW"/>
</dbReference>
<dbReference type="InterPro" id="IPR003660">
    <property type="entry name" value="HAMP_dom"/>
</dbReference>
<dbReference type="SMART" id="SM00304">
    <property type="entry name" value="HAMP"/>
    <property type="match status" value="1"/>
</dbReference>
<dbReference type="EC" id="2.7.13.3" evidence="3"/>
<dbReference type="Gene3D" id="6.10.340.10">
    <property type="match status" value="1"/>
</dbReference>
<name>A0A2A6DZK7_9BACL</name>
<keyword evidence="7" id="KW-0547">Nucleotide-binding</keyword>
<dbReference type="GO" id="GO:0007234">
    <property type="term" value="P:osmosensory signaling via phosphorelay pathway"/>
    <property type="evidence" value="ECO:0007669"/>
    <property type="project" value="TreeGrafter"/>
</dbReference>
<protein>
    <recommendedName>
        <fullName evidence="3">histidine kinase</fullName>
        <ecNumber evidence="3">2.7.13.3</ecNumber>
    </recommendedName>
</protein>
<dbReference type="PANTHER" id="PTHR42878:SF3">
    <property type="entry name" value="HISTIDINE PROTEIN KINASE SAES"/>
    <property type="match status" value="1"/>
</dbReference>
<dbReference type="AlphaFoldDB" id="A0A2A6DZK7"/>
<dbReference type="InterPro" id="IPR005467">
    <property type="entry name" value="His_kinase_dom"/>
</dbReference>
<evidence type="ECO:0000256" key="12">
    <source>
        <dbReference type="SAM" id="Phobius"/>
    </source>
</evidence>
<dbReference type="GO" id="GO:0000156">
    <property type="term" value="F:phosphorelay response regulator activity"/>
    <property type="evidence" value="ECO:0007669"/>
    <property type="project" value="TreeGrafter"/>
</dbReference>
<dbReference type="Gene3D" id="1.10.287.130">
    <property type="match status" value="1"/>
</dbReference>
<dbReference type="InterPro" id="IPR050351">
    <property type="entry name" value="BphY/WalK/GraS-like"/>
</dbReference>
<keyword evidence="11 12" id="KW-0472">Membrane</keyword>
<dbReference type="EMBL" id="MOXJ01000018">
    <property type="protein sequence ID" value="PDO10165.1"/>
    <property type="molecule type" value="Genomic_DNA"/>
</dbReference>
<evidence type="ECO:0000256" key="8">
    <source>
        <dbReference type="ARBA" id="ARBA00022777"/>
    </source>
</evidence>